<feature type="domain" description="Glutamate synthase" evidence="5">
    <location>
        <begin position="471"/>
        <end position="706"/>
    </location>
</feature>
<dbReference type="SUPFAM" id="SSF51905">
    <property type="entry name" value="FAD/NAD(P)-binding domain"/>
    <property type="match status" value="1"/>
</dbReference>
<evidence type="ECO:0000259" key="4">
    <source>
        <dbReference type="Pfam" id="PF00310"/>
    </source>
</evidence>
<feature type="domain" description="Dihydroprymidine dehydrogenase" evidence="7">
    <location>
        <begin position="779"/>
        <end position="887"/>
    </location>
</feature>
<evidence type="ECO:0000259" key="5">
    <source>
        <dbReference type="Pfam" id="PF01645"/>
    </source>
</evidence>
<dbReference type="FunFam" id="1.10.1060.10:FF:000006">
    <property type="entry name" value="Glutamate synthase (NADPH/NADH)"/>
    <property type="match status" value="1"/>
</dbReference>
<evidence type="ECO:0008006" key="10">
    <source>
        <dbReference type="Google" id="ProtNLM"/>
    </source>
</evidence>
<evidence type="ECO:0000259" key="6">
    <source>
        <dbReference type="Pfam" id="PF04898"/>
    </source>
</evidence>
<dbReference type="Pfam" id="PF04898">
    <property type="entry name" value="Glu_syn_central"/>
    <property type="match status" value="1"/>
</dbReference>
<dbReference type="Pfam" id="PF13450">
    <property type="entry name" value="NAD_binding_8"/>
    <property type="match status" value="1"/>
</dbReference>
<dbReference type="GO" id="GO:0006537">
    <property type="term" value="P:glutamate biosynthetic process"/>
    <property type="evidence" value="ECO:0007669"/>
    <property type="project" value="InterPro"/>
</dbReference>
<dbReference type="InterPro" id="IPR028261">
    <property type="entry name" value="DPD_II"/>
</dbReference>
<comment type="caution">
    <text evidence="8">The sequence shown here is derived from an EMBL/GenBank/DDBJ whole genome shotgun (WGS) entry which is preliminary data.</text>
</comment>
<dbReference type="InterPro" id="IPR009051">
    <property type="entry name" value="Helical_ferredxn"/>
</dbReference>
<feature type="domain" description="Glutamate synthase central-N" evidence="6">
    <location>
        <begin position="159"/>
        <end position="376"/>
    </location>
</feature>
<keyword evidence="9" id="KW-1185">Reference proteome</keyword>
<dbReference type="Pfam" id="PF14691">
    <property type="entry name" value="Fer4_20"/>
    <property type="match status" value="1"/>
</dbReference>
<dbReference type="InterPro" id="IPR002932">
    <property type="entry name" value="Glu_synthdom"/>
</dbReference>
<dbReference type="InterPro" id="IPR029055">
    <property type="entry name" value="Ntn_hydrolases_N"/>
</dbReference>
<dbReference type="InterPro" id="IPR013785">
    <property type="entry name" value="Aldolase_TIM"/>
</dbReference>
<dbReference type="AlphaFoldDB" id="A0A833RT23"/>
<sequence length="1149" mass="127982">MMVMASEVGVYDTPPSNVILKSRLKPGRMLLVDTHEKKIIEDVELKLHISRSRPHSKWLKDQITMEELRAADVDYKKTSSAVENGSIVDSVVAKKNVMNDANPISAVNRVWGGDKRLSLYGYTLETINLLLLPMMQSKYVVLIFLKVFRGLKLMNKKILKESLGSMGNDAPLACLSQFQPLIYEYFKQLFAQVTNPPIDPFREKIVMSMLCPIGPESNILEPNELQVHRLFLSQPILSLEDLEIIKRTNYRGWKTKIIDATYPVQDGPPGLVNTLNRVSEEANQAAKQGYQFLVLSDRQSGPERVPVSSLLVLGAVHHYLIEERQRMKVGLIIETAEAREVHHICLLLGYGADAICPYLVFEMARNLRMDGVLDSSLTDNALCAGTHSRIGGVTFDILAKEAFERHQITYWKKPMDMLVIRNPGMYHWRSGGEKHINDPDSIANLQDYVNSKNWNAYEKYRKSTMEMDPEFNKRSAIKQVASGRFGVTSSYLANADDLQIKMSQGAKPGEGGELPGYKVTAEIAATRHSVPGVGLISPPPHHDIYSIEDLAELIYDLKCANPSARISVKLVSEGKAEHIVISGHDGGTGASTWTGIKSAGLPWELGVAETHQILTLNNLRSRVIVQADGQMRTGFDVVVAALLGADEFGFSTAPLISMGCTMMRKCHLNTCPVGIATQDPTLRKKFEGKPEHVINFFFALAEEVFPYEYQRALRQVEETKQAETIPNGSSQTVNAQVKDIEDTIADIEIEQHKLDKIRGFMKYKRQTGAYRPVENRIDDWNEIYNFQKVRKGLRVQAARCMECGVPFCQSSHGCPLGNIIPKWNDLVFQSNWKEALNQLLQTNNFPEFTGRVCPAPCEGACVLGISEPAVTIKNIECAIIDHAFEQGWIVPHPPTTRTGRRVAVVGSGPAGLAAAHQLNKAGHLVTVYERNDRIGGLLQYGIPTMKLSKQVVQRRVSLLAAEGITFKTGIDVGKDISAKGAKTITTFEILPEPPSNRAHDNPWPQFPRVFKVDYGHEEVSLKFGRDPRQFSTLSKEFLDDGNGHVSGIQTVSVSWTMENGRWKMEEIPGSEKTYKCDLVLLAMGFLGPEKYIATELNTTMDERGNFKTPVGKYETSLNGIYAAGVGVCQVGSLLEAGYNWKDDAFDGRR</sequence>
<dbReference type="GO" id="GO:0015930">
    <property type="term" value="F:glutamate synthase activity"/>
    <property type="evidence" value="ECO:0007669"/>
    <property type="project" value="InterPro"/>
</dbReference>
<dbReference type="PANTHER" id="PTHR43100">
    <property type="entry name" value="GLUTAMATE SYNTHASE [NADPH] SMALL CHAIN"/>
    <property type="match status" value="1"/>
</dbReference>
<protein>
    <recommendedName>
        <fullName evidence="10">Glutamate synthase</fullName>
    </recommendedName>
</protein>
<gene>
    <name evidence="8" type="ORF">E2986_02440</name>
</gene>
<dbReference type="Pfam" id="PF01645">
    <property type="entry name" value="Glu_synthase"/>
    <property type="match status" value="1"/>
</dbReference>
<dbReference type="CDD" id="cd02808">
    <property type="entry name" value="GltS_FMN"/>
    <property type="match status" value="1"/>
</dbReference>
<dbReference type="InterPro" id="IPR036188">
    <property type="entry name" value="FAD/NAD-bd_sf"/>
</dbReference>
<comment type="cofactor">
    <cofactor evidence="1">
        <name>FAD</name>
        <dbReference type="ChEBI" id="CHEBI:57692"/>
    </cofactor>
</comment>
<evidence type="ECO:0000256" key="1">
    <source>
        <dbReference type="ARBA" id="ARBA00001974"/>
    </source>
</evidence>
<dbReference type="SUPFAM" id="SSF56235">
    <property type="entry name" value="N-terminal nucleophile aminohydrolases (Ntn hydrolases)"/>
    <property type="match status" value="1"/>
</dbReference>
<comment type="similarity">
    <text evidence="2">Belongs to the glutamate synthase family.</text>
</comment>
<dbReference type="SUPFAM" id="SSF46548">
    <property type="entry name" value="alpha-helical ferredoxin"/>
    <property type="match status" value="1"/>
</dbReference>
<evidence type="ECO:0000313" key="9">
    <source>
        <dbReference type="Proteomes" id="UP000655588"/>
    </source>
</evidence>
<dbReference type="EMBL" id="WNWW01000681">
    <property type="protein sequence ID" value="KAF3422580.1"/>
    <property type="molecule type" value="Genomic_DNA"/>
</dbReference>
<keyword evidence="3" id="KW-0285">Flavoprotein</keyword>
<keyword evidence="3" id="KW-0274">FAD</keyword>
<reference evidence="8" key="1">
    <citation type="submission" date="2019-11" db="EMBL/GenBank/DDBJ databases">
        <title>The nuclear and mitochondrial genomes of Frieseomelitta varia - a highly eusocial stingless bee (Meliponini) with a permanently sterile worker caste.</title>
        <authorList>
            <person name="Freitas F.C.P."/>
            <person name="Lourenco A.P."/>
            <person name="Nunes F.M.F."/>
            <person name="Paschoal A.R."/>
            <person name="Abreu F.C.P."/>
            <person name="Barbin F.O."/>
            <person name="Bataglia L."/>
            <person name="Cardoso-Junior C.A.M."/>
            <person name="Cervoni M.S."/>
            <person name="Silva S.R."/>
            <person name="Dalarmi F."/>
            <person name="Del Lama M.A."/>
            <person name="Depintor T.S."/>
            <person name="Ferreira K.M."/>
            <person name="Goria P.S."/>
            <person name="Jaskot M.C."/>
            <person name="Lago D.C."/>
            <person name="Luna-Lucena D."/>
            <person name="Moda L.M."/>
            <person name="Nascimento L."/>
            <person name="Pedrino M."/>
            <person name="Rabico F.O."/>
            <person name="Sanches F.C."/>
            <person name="Santos D.E."/>
            <person name="Santos C.G."/>
            <person name="Vieira J."/>
            <person name="Lopes T.F."/>
            <person name="Barchuk A.R."/>
            <person name="Hartfelder K."/>
            <person name="Simoes Z.L.P."/>
            <person name="Bitondi M.M.G."/>
            <person name="Pinheiro D.G."/>
        </authorList>
    </citation>
    <scope>NUCLEOTIDE SEQUENCE</scope>
    <source>
        <strain evidence="8">USP_RPSP 00005682</strain>
        <tissue evidence="8">Whole individual</tissue>
    </source>
</reference>
<evidence type="ECO:0000313" key="8">
    <source>
        <dbReference type="EMBL" id="KAF3422580.1"/>
    </source>
</evidence>
<dbReference type="SUPFAM" id="SSF51395">
    <property type="entry name" value="FMN-linked oxidoreductases"/>
    <property type="match status" value="1"/>
</dbReference>
<dbReference type="Gene3D" id="3.50.50.60">
    <property type="entry name" value="FAD/NAD(P)-binding domain"/>
    <property type="match status" value="2"/>
</dbReference>
<dbReference type="Gene3D" id="1.10.1060.10">
    <property type="entry name" value="Alpha-helical ferredoxin"/>
    <property type="match status" value="1"/>
</dbReference>
<evidence type="ECO:0000256" key="2">
    <source>
        <dbReference type="ARBA" id="ARBA00009716"/>
    </source>
</evidence>
<proteinExistence type="inferred from homology"/>
<dbReference type="Pfam" id="PF00310">
    <property type="entry name" value="GATase_2"/>
    <property type="match status" value="1"/>
</dbReference>
<dbReference type="PRINTS" id="PR00419">
    <property type="entry name" value="ADXRDTASE"/>
</dbReference>
<organism evidence="8 9">
    <name type="scientific">Frieseomelitta varia</name>
    <dbReference type="NCBI Taxonomy" id="561572"/>
    <lineage>
        <taxon>Eukaryota</taxon>
        <taxon>Metazoa</taxon>
        <taxon>Ecdysozoa</taxon>
        <taxon>Arthropoda</taxon>
        <taxon>Hexapoda</taxon>
        <taxon>Insecta</taxon>
        <taxon>Pterygota</taxon>
        <taxon>Neoptera</taxon>
        <taxon>Endopterygota</taxon>
        <taxon>Hymenoptera</taxon>
        <taxon>Apocrita</taxon>
        <taxon>Aculeata</taxon>
        <taxon>Apoidea</taxon>
        <taxon>Anthophila</taxon>
        <taxon>Apidae</taxon>
        <taxon>Frieseomelitta</taxon>
    </lineage>
</organism>
<dbReference type="PANTHER" id="PTHR43100:SF1">
    <property type="entry name" value="GLUTAMATE SYNTHASE [NADPH] SMALL CHAIN"/>
    <property type="match status" value="1"/>
</dbReference>
<dbReference type="InterPro" id="IPR051394">
    <property type="entry name" value="Glutamate_Synthase"/>
</dbReference>
<dbReference type="InterPro" id="IPR006982">
    <property type="entry name" value="Glu_synth_centr_N"/>
</dbReference>
<accession>A0A833RT23</accession>
<dbReference type="GO" id="GO:0051536">
    <property type="term" value="F:iron-sulfur cluster binding"/>
    <property type="evidence" value="ECO:0007669"/>
    <property type="project" value="InterPro"/>
</dbReference>
<name>A0A833RT23_9HYME</name>
<feature type="domain" description="Glutamine amidotransferase type-2" evidence="4">
    <location>
        <begin position="1"/>
        <end position="58"/>
    </location>
</feature>
<dbReference type="Proteomes" id="UP000655588">
    <property type="component" value="Unassembled WGS sequence"/>
</dbReference>
<evidence type="ECO:0000256" key="3">
    <source>
        <dbReference type="ARBA" id="ARBA00022827"/>
    </source>
</evidence>
<dbReference type="SUPFAM" id="SSF51971">
    <property type="entry name" value="Nucleotide-binding domain"/>
    <property type="match status" value="1"/>
</dbReference>
<evidence type="ECO:0000259" key="7">
    <source>
        <dbReference type="Pfam" id="PF14691"/>
    </source>
</evidence>
<dbReference type="Gene3D" id="3.60.20.10">
    <property type="entry name" value="Glutamine Phosphoribosylpyrophosphate, subunit 1, domain 1"/>
    <property type="match status" value="1"/>
</dbReference>
<dbReference type="InterPro" id="IPR017932">
    <property type="entry name" value="GATase_2_dom"/>
</dbReference>
<dbReference type="Gene3D" id="3.20.20.70">
    <property type="entry name" value="Aldolase class I"/>
    <property type="match status" value="2"/>
</dbReference>